<dbReference type="Proteomes" id="UP000269945">
    <property type="component" value="Unassembled WGS sequence"/>
</dbReference>
<reference evidence="1 2" key="1">
    <citation type="submission" date="2018-10" db="EMBL/GenBank/DDBJ databases">
        <authorList>
            <person name="Ekblom R."/>
            <person name="Jareborg N."/>
        </authorList>
    </citation>
    <scope>NUCLEOTIDE SEQUENCE [LARGE SCALE GENOMIC DNA]</scope>
    <source>
        <tissue evidence="1">Muscle</tissue>
    </source>
</reference>
<protein>
    <submittedName>
        <fullName evidence="1">Uncharacterized protein</fullName>
    </submittedName>
</protein>
<dbReference type="EMBL" id="CYRY02032064">
    <property type="protein sequence ID" value="VCX10046.1"/>
    <property type="molecule type" value="Genomic_DNA"/>
</dbReference>
<organism evidence="1 2">
    <name type="scientific">Gulo gulo</name>
    <name type="common">Wolverine</name>
    <name type="synonym">Gluton</name>
    <dbReference type="NCBI Taxonomy" id="48420"/>
    <lineage>
        <taxon>Eukaryota</taxon>
        <taxon>Metazoa</taxon>
        <taxon>Chordata</taxon>
        <taxon>Craniata</taxon>
        <taxon>Vertebrata</taxon>
        <taxon>Euteleostomi</taxon>
        <taxon>Mammalia</taxon>
        <taxon>Eutheria</taxon>
        <taxon>Laurasiatheria</taxon>
        <taxon>Carnivora</taxon>
        <taxon>Caniformia</taxon>
        <taxon>Musteloidea</taxon>
        <taxon>Mustelidae</taxon>
        <taxon>Guloninae</taxon>
        <taxon>Gulo</taxon>
    </lineage>
</organism>
<evidence type="ECO:0000313" key="1">
    <source>
        <dbReference type="EMBL" id="VCX10046.1"/>
    </source>
</evidence>
<sequence>MKFSSFPFNGLHCKCLFMRTGSVKKCTSNKMSNLSGSFCTYLFTLH</sequence>
<proteinExistence type="predicted"/>
<keyword evidence="2" id="KW-1185">Reference proteome</keyword>
<name>A0A9X9Q401_GULGU</name>
<dbReference type="AlphaFoldDB" id="A0A9X9Q401"/>
<gene>
    <name evidence="1" type="ORF">BN2614_LOCUS2</name>
</gene>
<evidence type="ECO:0000313" key="2">
    <source>
        <dbReference type="Proteomes" id="UP000269945"/>
    </source>
</evidence>
<comment type="caution">
    <text evidence="1">The sequence shown here is derived from an EMBL/GenBank/DDBJ whole genome shotgun (WGS) entry which is preliminary data.</text>
</comment>
<accession>A0A9X9Q401</accession>